<accession>A0ABQ8F6X0</accession>
<sequence length="296" mass="33203">MVVIHVKRAEESLFLCKAPALSELSSLIPSIARLHNLRLRIARLISAAEDLILYGPLKPDNEQGYSDEQLEVFSASVAALPNKPRGQIYKNGFIFYENPDPTGCRIGQEMGSEATSVVRTTLNAATAAISKEQVALGIPLDSQILLNLVGEVQGALNIVYPEGLPKWEPLYNILEDSEDLSGTAASKEVVDPEEASIWWASKELQREKQLCDYVGKNDKTKIIVKIQKRGQGPPLREAPINEQQQKEMMAYYYRKQEEQKRLSENDEDEYLNSSWADTKSLKSTFNGMQSVKWKPC</sequence>
<evidence type="ECO:0000313" key="2">
    <source>
        <dbReference type="EMBL" id="KAH6591604.1"/>
    </source>
</evidence>
<gene>
    <name evidence="2" type="ORF">BASA50_008578</name>
</gene>
<dbReference type="Pfam" id="PF11069">
    <property type="entry name" value="CFAP298"/>
    <property type="match status" value="1"/>
</dbReference>
<dbReference type="PANTHER" id="PTHR13238">
    <property type="entry name" value="PROTEIN C21ORF59"/>
    <property type="match status" value="1"/>
</dbReference>
<keyword evidence="3" id="KW-1185">Reference proteome</keyword>
<dbReference type="EMBL" id="JAFCIX010000403">
    <property type="protein sequence ID" value="KAH6591604.1"/>
    <property type="molecule type" value="Genomic_DNA"/>
</dbReference>
<protein>
    <submittedName>
        <fullName evidence="2">Uncharacterized protein</fullName>
    </submittedName>
</protein>
<organism evidence="2 3">
    <name type="scientific">Batrachochytrium salamandrivorans</name>
    <dbReference type="NCBI Taxonomy" id="1357716"/>
    <lineage>
        <taxon>Eukaryota</taxon>
        <taxon>Fungi</taxon>
        <taxon>Fungi incertae sedis</taxon>
        <taxon>Chytridiomycota</taxon>
        <taxon>Chytridiomycota incertae sedis</taxon>
        <taxon>Chytridiomycetes</taxon>
        <taxon>Rhizophydiales</taxon>
        <taxon>Rhizophydiales incertae sedis</taxon>
        <taxon>Batrachochytrium</taxon>
    </lineage>
</organism>
<evidence type="ECO:0000313" key="3">
    <source>
        <dbReference type="Proteomes" id="UP001648503"/>
    </source>
</evidence>
<dbReference type="InterPro" id="IPR021298">
    <property type="entry name" value="CFAP298"/>
</dbReference>
<comment type="caution">
    <text evidence="2">The sequence shown here is derived from an EMBL/GenBank/DDBJ whole genome shotgun (WGS) entry which is preliminary data.</text>
</comment>
<proteinExistence type="inferred from homology"/>
<dbReference type="Proteomes" id="UP001648503">
    <property type="component" value="Unassembled WGS sequence"/>
</dbReference>
<evidence type="ECO:0000256" key="1">
    <source>
        <dbReference type="ARBA" id="ARBA00009619"/>
    </source>
</evidence>
<comment type="similarity">
    <text evidence="1">Belongs to the CFAP298 family.</text>
</comment>
<reference evidence="2 3" key="1">
    <citation type="submission" date="2021-02" db="EMBL/GenBank/DDBJ databases">
        <title>Variation within the Batrachochytrium salamandrivorans European outbreak.</title>
        <authorList>
            <person name="Kelly M."/>
            <person name="Pasmans F."/>
            <person name="Shea T.P."/>
            <person name="Munoz J.F."/>
            <person name="Carranza S."/>
            <person name="Cuomo C.A."/>
            <person name="Martel A."/>
        </authorList>
    </citation>
    <scope>NUCLEOTIDE SEQUENCE [LARGE SCALE GENOMIC DNA]</scope>
    <source>
        <strain evidence="2 3">AMFP18/2</strain>
    </source>
</reference>
<name>A0ABQ8F6X0_9FUNG</name>
<dbReference type="PANTHER" id="PTHR13238:SF0">
    <property type="entry name" value="CILIA- AND FLAGELLA-ASSOCIATED PROTEIN 298"/>
    <property type="match status" value="1"/>
</dbReference>